<protein>
    <recommendedName>
        <fullName evidence="4">Bowman-Birk serine protease inhibitors family domain-containing protein</fullName>
    </recommendedName>
</protein>
<proteinExistence type="predicted"/>
<name>A0A7J6NEW0_PEROL</name>
<organism evidence="2 3">
    <name type="scientific">Perkinsus olseni</name>
    <name type="common">Perkinsus atlanticus</name>
    <dbReference type="NCBI Taxonomy" id="32597"/>
    <lineage>
        <taxon>Eukaryota</taxon>
        <taxon>Sar</taxon>
        <taxon>Alveolata</taxon>
        <taxon>Perkinsozoa</taxon>
        <taxon>Perkinsea</taxon>
        <taxon>Perkinsida</taxon>
        <taxon>Perkinsidae</taxon>
        <taxon>Perkinsus</taxon>
    </lineage>
</organism>
<evidence type="ECO:0000256" key="1">
    <source>
        <dbReference type="SAM" id="SignalP"/>
    </source>
</evidence>
<dbReference type="Proteomes" id="UP000541610">
    <property type="component" value="Unassembled WGS sequence"/>
</dbReference>
<keyword evidence="1" id="KW-0732">Signal</keyword>
<evidence type="ECO:0008006" key="4">
    <source>
        <dbReference type="Google" id="ProtNLM"/>
    </source>
</evidence>
<accession>A0A7J6NEW0</accession>
<reference evidence="2 3" key="1">
    <citation type="submission" date="2020-04" db="EMBL/GenBank/DDBJ databases">
        <title>Perkinsus olseni comparative genomics.</title>
        <authorList>
            <person name="Bogema D.R."/>
        </authorList>
    </citation>
    <scope>NUCLEOTIDE SEQUENCE [LARGE SCALE GENOMIC DNA]</scope>
    <source>
        <strain evidence="2">00978-12</strain>
    </source>
</reference>
<dbReference type="AlphaFoldDB" id="A0A7J6NEW0"/>
<dbReference type="EMBL" id="JABANP010000509">
    <property type="protein sequence ID" value="KAF4681511.1"/>
    <property type="molecule type" value="Genomic_DNA"/>
</dbReference>
<feature type="chain" id="PRO_5029886136" description="Bowman-Birk serine protease inhibitors family domain-containing protein" evidence="1">
    <location>
        <begin position="19"/>
        <end position="107"/>
    </location>
</feature>
<comment type="caution">
    <text evidence="2">The sequence shown here is derived from an EMBL/GenBank/DDBJ whole genome shotgun (WGS) entry which is preliminary data.</text>
</comment>
<feature type="signal peptide" evidence="1">
    <location>
        <begin position="1"/>
        <end position="18"/>
    </location>
</feature>
<evidence type="ECO:0000313" key="2">
    <source>
        <dbReference type="EMBL" id="KAF4681511.1"/>
    </source>
</evidence>
<evidence type="ECO:0000313" key="3">
    <source>
        <dbReference type="Proteomes" id="UP000541610"/>
    </source>
</evidence>
<sequence>MVAFFAVRIMLIIGVAIAVQDGDHRAKVMENHHAYVVEDRLGPTPDQVGDGTWVGGSAAESRRLCGNCTPQCSTCLDCRDFEFVLPDCLDAAANCGNSRDCDCCFPK</sequence>
<gene>
    <name evidence="2" type="ORF">FOZ60_011986</name>
</gene>